<keyword evidence="8 10" id="KW-0503">Monooxygenase</keyword>
<dbReference type="GO" id="GO:0004497">
    <property type="term" value="F:monooxygenase activity"/>
    <property type="evidence" value="ECO:0007669"/>
    <property type="project" value="UniProtKB-KW"/>
</dbReference>
<evidence type="ECO:0000256" key="2">
    <source>
        <dbReference type="ARBA" id="ARBA00005179"/>
    </source>
</evidence>
<dbReference type="InterPro" id="IPR001128">
    <property type="entry name" value="Cyt_P450"/>
</dbReference>
<evidence type="ECO:0000313" key="13">
    <source>
        <dbReference type="Proteomes" id="UP000307440"/>
    </source>
</evidence>
<evidence type="ECO:0000256" key="6">
    <source>
        <dbReference type="ARBA" id="ARBA00023002"/>
    </source>
</evidence>
<organism evidence="12 13">
    <name type="scientific">Coprinopsis marcescibilis</name>
    <name type="common">Agaric fungus</name>
    <name type="synonym">Psathyrella marcescibilis</name>
    <dbReference type="NCBI Taxonomy" id="230819"/>
    <lineage>
        <taxon>Eukaryota</taxon>
        <taxon>Fungi</taxon>
        <taxon>Dikarya</taxon>
        <taxon>Basidiomycota</taxon>
        <taxon>Agaricomycotina</taxon>
        <taxon>Agaricomycetes</taxon>
        <taxon>Agaricomycetidae</taxon>
        <taxon>Agaricales</taxon>
        <taxon>Agaricineae</taxon>
        <taxon>Psathyrellaceae</taxon>
        <taxon>Coprinopsis</taxon>
    </lineage>
</organism>
<evidence type="ECO:0000256" key="7">
    <source>
        <dbReference type="ARBA" id="ARBA00023004"/>
    </source>
</evidence>
<dbReference type="CDD" id="cd11065">
    <property type="entry name" value="CYP64-like"/>
    <property type="match status" value="1"/>
</dbReference>
<dbReference type="AlphaFoldDB" id="A0A5C3L9I0"/>
<evidence type="ECO:0000256" key="4">
    <source>
        <dbReference type="ARBA" id="ARBA00022617"/>
    </source>
</evidence>
<dbReference type="PROSITE" id="PS00086">
    <property type="entry name" value="CYTOCHROME_P450"/>
    <property type="match status" value="1"/>
</dbReference>
<evidence type="ECO:0000256" key="11">
    <source>
        <dbReference type="SAM" id="Phobius"/>
    </source>
</evidence>
<evidence type="ECO:0000256" key="8">
    <source>
        <dbReference type="ARBA" id="ARBA00023033"/>
    </source>
</evidence>
<evidence type="ECO:0000256" key="9">
    <source>
        <dbReference type="PIRSR" id="PIRSR602401-1"/>
    </source>
</evidence>
<dbReference type="STRING" id="230819.A0A5C3L9I0"/>
<keyword evidence="4 9" id="KW-0349">Heme</keyword>
<comment type="cofactor">
    <cofactor evidence="1 9">
        <name>heme</name>
        <dbReference type="ChEBI" id="CHEBI:30413"/>
    </cofactor>
</comment>
<evidence type="ECO:0000256" key="5">
    <source>
        <dbReference type="ARBA" id="ARBA00022723"/>
    </source>
</evidence>
<reference evidence="12 13" key="1">
    <citation type="journal article" date="2019" name="Nat. Ecol. Evol.">
        <title>Megaphylogeny resolves global patterns of mushroom evolution.</title>
        <authorList>
            <person name="Varga T."/>
            <person name="Krizsan K."/>
            <person name="Foldi C."/>
            <person name="Dima B."/>
            <person name="Sanchez-Garcia M."/>
            <person name="Sanchez-Ramirez S."/>
            <person name="Szollosi G.J."/>
            <person name="Szarkandi J.G."/>
            <person name="Papp V."/>
            <person name="Albert L."/>
            <person name="Andreopoulos W."/>
            <person name="Angelini C."/>
            <person name="Antonin V."/>
            <person name="Barry K.W."/>
            <person name="Bougher N.L."/>
            <person name="Buchanan P."/>
            <person name="Buyck B."/>
            <person name="Bense V."/>
            <person name="Catcheside P."/>
            <person name="Chovatia M."/>
            <person name="Cooper J."/>
            <person name="Damon W."/>
            <person name="Desjardin D."/>
            <person name="Finy P."/>
            <person name="Geml J."/>
            <person name="Haridas S."/>
            <person name="Hughes K."/>
            <person name="Justo A."/>
            <person name="Karasinski D."/>
            <person name="Kautmanova I."/>
            <person name="Kiss B."/>
            <person name="Kocsube S."/>
            <person name="Kotiranta H."/>
            <person name="LaButti K.M."/>
            <person name="Lechner B.E."/>
            <person name="Liimatainen K."/>
            <person name="Lipzen A."/>
            <person name="Lukacs Z."/>
            <person name="Mihaltcheva S."/>
            <person name="Morgado L.N."/>
            <person name="Niskanen T."/>
            <person name="Noordeloos M.E."/>
            <person name="Ohm R.A."/>
            <person name="Ortiz-Santana B."/>
            <person name="Ovrebo C."/>
            <person name="Racz N."/>
            <person name="Riley R."/>
            <person name="Savchenko A."/>
            <person name="Shiryaev A."/>
            <person name="Soop K."/>
            <person name="Spirin V."/>
            <person name="Szebenyi C."/>
            <person name="Tomsovsky M."/>
            <person name="Tulloss R.E."/>
            <person name="Uehling J."/>
            <person name="Grigoriev I.V."/>
            <person name="Vagvolgyi C."/>
            <person name="Papp T."/>
            <person name="Martin F.M."/>
            <person name="Miettinen O."/>
            <person name="Hibbett D.S."/>
            <person name="Nagy L.G."/>
        </authorList>
    </citation>
    <scope>NUCLEOTIDE SEQUENCE [LARGE SCALE GENOMIC DNA]</scope>
    <source>
        <strain evidence="12 13">CBS 121175</strain>
    </source>
</reference>
<comment type="similarity">
    <text evidence="3 10">Belongs to the cytochrome P450 family.</text>
</comment>
<dbReference type="PANTHER" id="PTHR46300">
    <property type="entry name" value="P450, PUTATIVE (EUROFUNG)-RELATED-RELATED"/>
    <property type="match status" value="1"/>
</dbReference>
<keyword evidence="6 10" id="KW-0560">Oxidoreductase</keyword>
<protein>
    <submittedName>
        <fullName evidence="12">Cytochrome P450</fullName>
    </submittedName>
</protein>
<dbReference type="InterPro" id="IPR017972">
    <property type="entry name" value="Cyt_P450_CS"/>
</dbReference>
<dbReference type="GO" id="GO:0016705">
    <property type="term" value="F:oxidoreductase activity, acting on paired donors, with incorporation or reduction of molecular oxygen"/>
    <property type="evidence" value="ECO:0007669"/>
    <property type="project" value="InterPro"/>
</dbReference>
<keyword evidence="7 9" id="KW-0408">Iron</keyword>
<dbReference type="EMBL" id="ML210149">
    <property type="protein sequence ID" value="TFK29487.1"/>
    <property type="molecule type" value="Genomic_DNA"/>
</dbReference>
<proteinExistence type="inferred from homology"/>
<comment type="pathway">
    <text evidence="2">Secondary metabolite biosynthesis.</text>
</comment>
<accession>A0A5C3L9I0</accession>
<evidence type="ECO:0000256" key="10">
    <source>
        <dbReference type="RuleBase" id="RU000461"/>
    </source>
</evidence>
<dbReference type="PRINTS" id="PR00463">
    <property type="entry name" value="EP450I"/>
</dbReference>
<dbReference type="Proteomes" id="UP000307440">
    <property type="component" value="Unassembled WGS sequence"/>
</dbReference>
<dbReference type="Pfam" id="PF00067">
    <property type="entry name" value="p450"/>
    <property type="match status" value="1"/>
</dbReference>
<dbReference type="PANTHER" id="PTHR46300:SF7">
    <property type="entry name" value="P450, PUTATIVE (EUROFUNG)-RELATED"/>
    <property type="match status" value="1"/>
</dbReference>
<dbReference type="Gene3D" id="1.10.630.10">
    <property type="entry name" value="Cytochrome P450"/>
    <property type="match status" value="1"/>
</dbReference>
<dbReference type="GO" id="GO:0020037">
    <property type="term" value="F:heme binding"/>
    <property type="evidence" value="ECO:0007669"/>
    <property type="project" value="InterPro"/>
</dbReference>
<evidence type="ECO:0000256" key="3">
    <source>
        <dbReference type="ARBA" id="ARBA00010617"/>
    </source>
</evidence>
<dbReference type="OrthoDB" id="2789670at2759"/>
<feature type="binding site" description="axial binding residue" evidence="9">
    <location>
        <position position="452"/>
    </location>
    <ligand>
        <name>heme</name>
        <dbReference type="ChEBI" id="CHEBI:30413"/>
    </ligand>
    <ligandPart>
        <name>Fe</name>
        <dbReference type="ChEBI" id="CHEBI:18248"/>
    </ligandPart>
</feature>
<dbReference type="InterPro" id="IPR002401">
    <property type="entry name" value="Cyt_P450_E_grp-I"/>
</dbReference>
<sequence length="521" mass="57920">MASEFVFTTFAALYGSSASRAAFILLDCAVVAAILYLTRQLLLRSRSIPLPPGPKKLPLLGNVLDMPTSQEWLTFAEWGRRWGDMVSVSIFGQNIVILNSANVAVELLEKKSSIHSDRPVMEMGGELVGWKNTLVLVPYGDRFRSFRKMFHQVIGTHSSMDKFHYLEEEETHNFLRALLRSPEEFSRHVRHTAGAIILRISHGYRVKADSDPFITIADEATEQFSLSTAPGGFLVNLIPPLKHVPDWFPGAGFKSTAKTWAKTLDQMAEGPYQYVKDQMTSGTAEPSFTSELLSEPDLTKSREFDIKWSSASLYSGGADTTVASITALFLVLSLFPEVQAKAQAEIDQVVGQTRLPTCADRENLPYVNAFALELLRWHAVTPTGVPHRVMEDDIHNGYLIPKGSLVIPNVWYLLHDPRVYNEPMEFRPERFLGPDAEPDPRNVCFGFGRRICPGRVLADASVFISAAMVLSVFNVTKHTEDGRVVEPPVGQTSGTISHPLQFKCSIIPRSSQAVELINGQD</sequence>
<keyword evidence="5 9" id="KW-0479">Metal-binding</keyword>
<dbReference type="InterPro" id="IPR036396">
    <property type="entry name" value="Cyt_P450_sf"/>
</dbReference>
<dbReference type="SUPFAM" id="SSF48264">
    <property type="entry name" value="Cytochrome P450"/>
    <property type="match status" value="1"/>
</dbReference>
<keyword evidence="11" id="KW-0812">Transmembrane</keyword>
<keyword evidence="13" id="KW-1185">Reference proteome</keyword>
<keyword evidence="11" id="KW-1133">Transmembrane helix</keyword>
<gene>
    <name evidence="12" type="ORF">FA15DRAFT_664031</name>
</gene>
<evidence type="ECO:0000313" key="12">
    <source>
        <dbReference type="EMBL" id="TFK29487.1"/>
    </source>
</evidence>
<dbReference type="GO" id="GO:0005506">
    <property type="term" value="F:iron ion binding"/>
    <property type="evidence" value="ECO:0007669"/>
    <property type="project" value="InterPro"/>
</dbReference>
<dbReference type="InterPro" id="IPR050364">
    <property type="entry name" value="Cytochrome_P450_fung"/>
</dbReference>
<evidence type="ECO:0000256" key="1">
    <source>
        <dbReference type="ARBA" id="ARBA00001971"/>
    </source>
</evidence>
<name>A0A5C3L9I0_COPMA</name>
<keyword evidence="11" id="KW-0472">Membrane</keyword>
<feature type="transmembrane region" description="Helical" evidence="11">
    <location>
        <begin position="20"/>
        <end position="38"/>
    </location>
</feature>